<keyword evidence="6" id="KW-0808">Transferase</keyword>
<reference evidence="17 18" key="1">
    <citation type="journal article" date="2017" name="ISME J.">
        <title>Energy and carbon metabolisms in a deep terrestrial subsurface fluid microbial community.</title>
        <authorList>
            <person name="Momper L."/>
            <person name="Jungbluth S.P."/>
            <person name="Lee M.D."/>
            <person name="Amend J.P."/>
        </authorList>
    </citation>
    <scope>NUCLEOTIDE SEQUENCE [LARGE SCALE GENOMIC DNA]</scope>
    <source>
        <strain evidence="17">SURF_46</strain>
    </source>
</reference>
<dbReference type="PANTHER" id="PTHR32282:SF11">
    <property type="entry name" value="PENICILLIN-BINDING PROTEIN 1B"/>
    <property type="match status" value="1"/>
</dbReference>
<dbReference type="Pfam" id="PF00905">
    <property type="entry name" value="Transpeptidase"/>
    <property type="match status" value="1"/>
</dbReference>
<evidence type="ECO:0000259" key="16">
    <source>
        <dbReference type="Pfam" id="PF00912"/>
    </source>
</evidence>
<dbReference type="InterPro" id="IPR023346">
    <property type="entry name" value="Lysozyme-like_dom_sf"/>
</dbReference>
<dbReference type="GO" id="GO:0008658">
    <property type="term" value="F:penicillin binding"/>
    <property type="evidence" value="ECO:0007669"/>
    <property type="project" value="InterPro"/>
</dbReference>
<evidence type="ECO:0000256" key="7">
    <source>
        <dbReference type="ARBA" id="ARBA00022801"/>
    </source>
</evidence>
<keyword evidence="10" id="KW-0472">Membrane</keyword>
<dbReference type="Gene3D" id="3.40.710.10">
    <property type="entry name" value="DD-peptidase/beta-lactamase superfamily"/>
    <property type="match status" value="1"/>
</dbReference>
<dbReference type="GO" id="GO:0004180">
    <property type="term" value="F:carboxypeptidase activity"/>
    <property type="evidence" value="ECO:0007669"/>
    <property type="project" value="UniProtKB-KW"/>
</dbReference>
<dbReference type="AlphaFoldDB" id="A0A3A4ZMZ7"/>
<sequence length="440" mass="48282">DVSELTLGESALLAGLPPAPSEYSPLINPEGAKERQKFVLDKMVSLGYISEDQAKAAYEEEIRVAEHVEYIQAPHFVEYIREQLDTMYGKRFVENGGLTVVTTLDLDVQKAAQEIVTSEVERNLKLNITNGAAVVLGVDEAEILAYVGSVDYFKDEWGRFDVASASRQPGSSIKVLTYSLAFAQGMKPTTKIVDKPTVFNIKGSKPYIPVNYDGKFHGEMTLRDALANSYNVPAVQLASKVGPDNIVKLGREMGLKDWAADGSYGLSITLGGEEVRLVDLANVYATLARSGTYKELSGILYIEDSRGYNIYEKQEKEGKKVLDEKVTEYIWNILSDNNARLPAFGTRNFLSIDNAKVAVKTGTTDEKRDNWTFGYSDKYVVGVWVGNNDNSPMNKSLASGLSGAAPIWNRIMTHVVGGGAVQLQDTSAKVSSLHKPEQIP</sequence>
<dbReference type="EC" id="2.4.99.28" evidence="13"/>
<evidence type="ECO:0000256" key="12">
    <source>
        <dbReference type="ARBA" id="ARBA00023316"/>
    </source>
</evidence>
<dbReference type="Proteomes" id="UP000265540">
    <property type="component" value="Unassembled WGS sequence"/>
</dbReference>
<dbReference type="PANTHER" id="PTHR32282">
    <property type="entry name" value="BINDING PROTEIN TRANSPEPTIDASE, PUTATIVE-RELATED"/>
    <property type="match status" value="1"/>
</dbReference>
<dbReference type="EMBL" id="QZJF01000004">
    <property type="protein sequence ID" value="RJR28090.1"/>
    <property type="molecule type" value="Genomic_DNA"/>
</dbReference>
<keyword evidence="12" id="KW-0961">Cell wall biogenesis/degradation</keyword>
<dbReference type="GO" id="GO:0008360">
    <property type="term" value="P:regulation of cell shape"/>
    <property type="evidence" value="ECO:0007669"/>
    <property type="project" value="UniProtKB-KW"/>
</dbReference>
<accession>A0A3A4ZMZ7</accession>
<dbReference type="InterPro" id="IPR036950">
    <property type="entry name" value="PBP_transglycosylase"/>
</dbReference>
<dbReference type="GO" id="GO:0071555">
    <property type="term" value="P:cell wall organization"/>
    <property type="evidence" value="ECO:0007669"/>
    <property type="project" value="UniProtKB-KW"/>
</dbReference>
<dbReference type="GO" id="GO:0009252">
    <property type="term" value="P:peptidoglycan biosynthetic process"/>
    <property type="evidence" value="ECO:0007669"/>
    <property type="project" value="UniProtKB-KW"/>
</dbReference>
<comment type="caution">
    <text evidence="17">The sequence shown here is derived from an EMBL/GenBank/DDBJ whole genome shotgun (WGS) entry which is preliminary data.</text>
</comment>
<evidence type="ECO:0000256" key="2">
    <source>
        <dbReference type="ARBA" id="ARBA00022475"/>
    </source>
</evidence>
<keyword evidence="8" id="KW-0133">Cell shape</keyword>
<evidence type="ECO:0000256" key="5">
    <source>
        <dbReference type="ARBA" id="ARBA00022676"/>
    </source>
</evidence>
<dbReference type="GO" id="GO:0006508">
    <property type="term" value="P:proteolysis"/>
    <property type="evidence" value="ECO:0007669"/>
    <property type="project" value="UniProtKB-KW"/>
</dbReference>
<dbReference type="InterPro" id="IPR001460">
    <property type="entry name" value="PCN-bd_Tpept"/>
</dbReference>
<dbReference type="Pfam" id="PF00912">
    <property type="entry name" value="Transgly"/>
    <property type="match status" value="1"/>
</dbReference>
<dbReference type="Gene3D" id="1.10.3810.10">
    <property type="entry name" value="Biosynthetic peptidoglycan transglycosylase-like"/>
    <property type="match status" value="1"/>
</dbReference>
<evidence type="ECO:0000313" key="17">
    <source>
        <dbReference type="EMBL" id="RJR28090.1"/>
    </source>
</evidence>
<keyword evidence="7" id="KW-0378">Hydrolase</keyword>
<gene>
    <name evidence="17" type="ORF">C4561_00430</name>
</gene>
<feature type="non-terminal residue" evidence="17">
    <location>
        <position position="1"/>
    </location>
</feature>
<evidence type="ECO:0000256" key="13">
    <source>
        <dbReference type="ARBA" id="ARBA00044770"/>
    </source>
</evidence>
<feature type="domain" description="Penicillin-binding protein transpeptidase" evidence="15">
    <location>
        <begin position="131"/>
        <end position="412"/>
    </location>
</feature>
<dbReference type="InterPro" id="IPR012338">
    <property type="entry name" value="Beta-lactam/transpept-like"/>
</dbReference>
<comment type="subcellular location">
    <subcellularLocation>
        <location evidence="1">Cell membrane</location>
    </subcellularLocation>
</comment>
<evidence type="ECO:0000256" key="11">
    <source>
        <dbReference type="ARBA" id="ARBA00023268"/>
    </source>
</evidence>
<keyword evidence="9" id="KW-0573">Peptidoglycan synthesis</keyword>
<name>A0A3A4ZMZ7_UNCKA</name>
<keyword evidence="2" id="KW-1003">Cell membrane</keyword>
<keyword evidence="5" id="KW-0328">Glycosyltransferase</keyword>
<evidence type="ECO:0000256" key="10">
    <source>
        <dbReference type="ARBA" id="ARBA00023136"/>
    </source>
</evidence>
<dbReference type="GO" id="GO:0030288">
    <property type="term" value="C:outer membrane-bounded periplasmic space"/>
    <property type="evidence" value="ECO:0007669"/>
    <property type="project" value="TreeGrafter"/>
</dbReference>
<keyword evidence="4" id="KW-0645">Protease</keyword>
<proteinExistence type="predicted"/>
<evidence type="ECO:0000256" key="8">
    <source>
        <dbReference type="ARBA" id="ARBA00022960"/>
    </source>
</evidence>
<dbReference type="SUPFAM" id="SSF56601">
    <property type="entry name" value="beta-lactamase/transpeptidase-like"/>
    <property type="match status" value="1"/>
</dbReference>
<keyword evidence="11" id="KW-0511">Multifunctional enzyme</keyword>
<keyword evidence="3" id="KW-0121">Carboxypeptidase</keyword>
<protein>
    <recommendedName>
        <fullName evidence="13">peptidoglycan glycosyltransferase</fullName>
        <ecNumber evidence="13">2.4.99.28</ecNumber>
    </recommendedName>
</protein>
<evidence type="ECO:0000256" key="14">
    <source>
        <dbReference type="ARBA" id="ARBA00049902"/>
    </source>
</evidence>
<evidence type="ECO:0000256" key="1">
    <source>
        <dbReference type="ARBA" id="ARBA00004236"/>
    </source>
</evidence>
<comment type="catalytic activity">
    <reaction evidence="14">
        <text>[GlcNAc-(1-&gt;4)-Mur2Ac(oyl-L-Ala-gamma-D-Glu-L-Lys-D-Ala-D-Ala)](n)-di-trans,octa-cis-undecaprenyl diphosphate + beta-D-GlcNAc-(1-&gt;4)-Mur2Ac(oyl-L-Ala-gamma-D-Glu-L-Lys-D-Ala-D-Ala)-di-trans,octa-cis-undecaprenyl diphosphate = [GlcNAc-(1-&gt;4)-Mur2Ac(oyl-L-Ala-gamma-D-Glu-L-Lys-D-Ala-D-Ala)](n+1)-di-trans,octa-cis-undecaprenyl diphosphate + di-trans,octa-cis-undecaprenyl diphosphate + H(+)</text>
        <dbReference type="Rhea" id="RHEA:23708"/>
        <dbReference type="Rhea" id="RHEA-COMP:9602"/>
        <dbReference type="Rhea" id="RHEA-COMP:9603"/>
        <dbReference type="ChEBI" id="CHEBI:15378"/>
        <dbReference type="ChEBI" id="CHEBI:58405"/>
        <dbReference type="ChEBI" id="CHEBI:60033"/>
        <dbReference type="ChEBI" id="CHEBI:78435"/>
        <dbReference type="EC" id="2.4.99.28"/>
    </reaction>
</comment>
<feature type="domain" description="Glycosyl transferase family 51" evidence="16">
    <location>
        <begin position="1"/>
        <end position="43"/>
    </location>
</feature>
<evidence type="ECO:0000256" key="4">
    <source>
        <dbReference type="ARBA" id="ARBA00022670"/>
    </source>
</evidence>
<dbReference type="GO" id="GO:0005886">
    <property type="term" value="C:plasma membrane"/>
    <property type="evidence" value="ECO:0007669"/>
    <property type="project" value="UniProtKB-SubCell"/>
</dbReference>
<evidence type="ECO:0000313" key="18">
    <source>
        <dbReference type="Proteomes" id="UP000265540"/>
    </source>
</evidence>
<evidence type="ECO:0000256" key="3">
    <source>
        <dbReference type="ARBA" id="ARBA00022645"/>
    </source>
</evidence>
<evidence type="ECO:0000256" key="6">
    <source>
        <dbReference type="ARBA" id="ARBA00022679"/>
    </source>
</evidence>
<evidence type="ECO:0000256" key="9">
    <source>
        <dbReference type="ARBA" id="ARBA00022984"/>
    </source>
</evidence>
<dbReference type="InterPro" id="IPR001264">
    <property type="entry name" value="Glyco_trans_51"/>
</dbReference>
<dbReference type="SUPFAM" id="SSF53955">
    <property type="entry name" value="Lysozyme-like"/>
    <property type="match status" value="1"/>
</dbReference>
<evidence type="ECO:0000259" key="15">
    <source>
        <dbReference type="Pfam" id="PF00905"/>
    </source>
</evidence>
<dbReference type="InterPro" id="IPR050396">
    <property type="entry name" value="Glycosyltr_51/Transpeptidase"/>
</dbReference>
<organism evidence="17 18">
    <name type="scientific">candidate division WWE3 bacterium</name>
    <dbReference type="NCBI Taxonomy" id="2053526"/>
    <lineage>
        <taxon>Bacteria</taxon>
        <taxon>Katanobacteria</taxon>
    </lineage>
</organism>
<dbReference type="GO" id="GO:0008955">
    <property type="term" value="F:peptidoglycan glycosyltransferase activity"/>
    <property type="evidence" value="ECO:0007669"/>
    <property type="project" value="UniProtKB-EC"/>
</dbReference>